<gene>
    <name evidence="2" type="primary">ga06687</name>
    <name evidence="2" type="ORF">PR202_ga06687</name>
</gene>
<keyword evidence="1" id="KW-0472">Membrane</keyword>
<keyword evidence="3" id="KW-1185">Reference proteome</keyword>
<dbReference type="EMBL" id="BQKI01000003">
    <property type="protein sequence ID" value="GJM90410.1"/>
    <property type="molecule type" value="Genomic_DNA"/>
</dbReference>
<organism evidence="2 3">
    <name type="scientific">Eleusine coracana subsp. coracana</name>
    <dbReference type="NCBI Taxonomy" id="191504"/>
    <lineage>
        <taxon>Eukaryota</taxon>
        <taxon>Viridiplantae</taxon>
        <taxon>Streptophyta</taxon>
        <taxon>Embryophyta</taxon>
        <taxon>Tracheophyta</taxon>
        <taxon>Spermatophyta</taxon>
        <taxon>Magnoliopsida</taxon>
        <taxon>Liliopsida</taxon>
        <taxon>Poales</taxon>
        <taxon>Poaceae</taxon>
        <taxon>PACMAD clade</taxon>
        <taxon>Chloridoideae</taxon>
        <taxon>Cynodonteae</taxon>
        <taxon>Eleusininae</taxon>
        <taxon>Eleusine</taxon>
    </lineage>
</organism>
<proteinExistence type="predicted"/>
<evidence type="ECO:0000313" key="3">
    <source>
        <dbReference type="Proteomes" id="UP001054889"/>
    </source>
</evidence>
<evidence type="ECO:0000313" key="2">
    <source>
        <dbReference type="EMBL" id="GJM90410.1"/>
    </source>
</evidence>
<sequence>MVHGSDDPWRRCSISALWYILNAMLWVYMISYARAGFEQEKVARFSVNLDAFGGMNTTAATGCMVSPWFNLTAKVENPRARQAWCCAGGEVVVSYDGVSLAWGRVPGFCGGIDCSSLLCLSNCRYRPFLLLWWGRVPDFCVLRKGELELTLAAVAAAGKGIGLSNDSRRRFAAKRNSGTAQVVAEMKLFYHGNGWWRDLYAYQGVSLLSRNLVLHNHDASHVLLLDL</sequence>
<accession>A0AAV5BXM2</accession>
<dbReference type="PANTHER" id="PTHR33994:SF34">
    <property type="entry name" value="LATE EMBRYOGENESIS ABUNDANT PROTEIN LEA-2 SUBGROUP DOMAIN-CONTAINING PROTEIN"/>
    <property type="match status" value="1"/>
</dbReference>
<keyword evidence="1" id="KW-0812">Transmembrane</keyword>
<keyword evidence="1" id="KW-1133">Transmembrane helix</keyword>
<dbReference type="PANTHER" id="PTHR33994">
    <property type="entry name" value="OS04G0515000 PROTEIN"/>
    <property type="match status" value="1"/>
</dbReference>
<feature type="transmembrane region" description="Helical" evidence="1">
    <location>
        <begin position="16"/>
        <end position="35"/>
    </location>
</feature>
<evidence type="ECO:0000256" key="1">
    <source>
        <dbReference type="SAM" id="Phobius"/>
    </source>
</evidence>
<dbReference type="Proteomes" id="UP001054889">
    <property type="component" value="Unassembled WGS sequence"/>
</dbReference>
<comment type="caution">
    <text evidence="2">The sequence shown here is derived from an EMBL/GenBank/DDBJ whole genome shotgun (WGS) entry which is preliminary data.</text>
</comment>
<reference evidence="2" key="2">
    <citation type="submission" date="2021-12" db="EMBL/GenBank/DDBJ databases">
        <title>Resequencing data analysis of finger millet.</title>
        <authorList>
            <person name="Hatakeyama M."/>
            <person name="Aluri S."/>
            <person name="Balachadran M.T."/>
            <person name="Sivarajan S.R."/>
            <person name="Poveda L."/>
            <person name="Shimizu-Inatsugi R."/>
            <person name="Schlapbach R."/>
            <person name="Sreeman S.M."/>
            <person name="Shimizu K.K."/>
        </authorList>
    </citation>
    <scope>NUCLEOTIDE SEQUENCE</scope>
</reference>
<reference evidence="2" key="1">
    <citation type="journal article" date="2018" name="DNA Res.">
        <title>Multiple hybrid de novo genome assembly of finger millet, an orphan allotetraploid crop.</title>
        <authorList>
            <person name="Hatakeyama M."/>
            <person name="Aluri S."/>
            <person name="Balachadran M.T."/>
            <person name="Sivarajan S.R."/>
            <person name="Patrignani A."/>
            <person name="Gruter S."/>
            <person name="Poveda L."/>
            <person name="Shimizu-Inatsugi R."/>
            <person name="Baeten J."/>
            <person name="Francoijs K.J."/>
            <person name="Nataraja K.N."/>
            <person name="Reddy Y.A.N."/>
            <person name="Phadnis S."/>
            <person name="Ravikumar R.L."/>
            <person name="Schlapbach R."/>
            <person name="Sreeman S.M."/>
            <person name="Shimizu K.K."/>
        </authorList>
    </citation>
    <scope>NUCLEOTIDE SEQUENCE</scope>
</reference>
<protein>
    <submittedName>
        <fullName evidence="2">Uncharacterized protein</fullName>
    </submittedName>
</protein>
<name>A0AAV5BXM2_ELECO</name>
<dbReference type="AlphaFoldDB" id="A0AAV5BXM2"/>